<feature type="transmembrane region" description="Helical" evidence="1">
    <location>
        <begin position="581"/>
        <end position="603"/>
    </location>
</feature>
<dbReference type="Pfam" id="PF00498">
    <property type="entry name" value="FHA"/>
    <property type="match status" value="1"/>
</dbReference>
<protein>
    <submittedName>
        <fullName evidence="4">FHA domain-containing protein</fullName>
    </submittedName>
</protein>
<organism evidence="4 5">
    <name type="scientific">Edaphobacter modestus</name>
    <dbReference type="NCBI Taxonomy" id="388466"/>
    <lineage>
        <taxon>Bacteria</taxon>
        <taxon>Pseudomonadati</taxon>
        <taxon>Acidobacteriota</taxon>
        <taxon>Terriglobia</taxon>
        <taxon>Terriglobales</taxon>
        <taxon>Acidobacteriaceae</taxon>
        <taxon>Edaphobacter</taxon>
    </lineage>
</organism>
<keyword evidence="5" id="KW-1185">Reference proteome</keyword>
<dbReference type="Proteomes" id="UP000292958">
    <property type="component" value="Unassembled WGS sequence"/>
</dbReference>
<comment type="caution">
    <text evidence="4">The sequence shown here is derived from an EMBL/GenBank/DDBJ whole genome shotgun (WGS) entry which is preliminary data.</text>
</comment>
<dbReference type="SUPFAM" id="SSF49879">
    <property type="entry name" value="SMAD/FHA domain"/>
    <property type="match status" value="1"/>
</dbReference>
<evidence type="ECO:0000313" key="4">
    <source>
        <dbReference type="EMBL" id="RZU40305.1"/>
    </source>
</evidence>
<dbReference type="OrthoDB" id="100647at2"/>
<keyword evidence="1" id="KW-0812">Transmembrane</keyword>
<feature type="chain" id="PRO_5020901989" evidence="2">
    <location>
        <begin position="33"/>
        <end position="718"/>
    </location>
</feature>
<keyword evidence="2" id="KW-0732">Signal</keyword>
<accession>A0A4Q7YTR8</accession>
<feature type="domain" description="FHA" evidence="3">
    <location>
        <begin position="640"/>
        <end position="689"/>
    </location>
</feature>
<evidence type="ECO:0000256" key="2">
    <source>
        <dbReference type="SAM" id="SignalP"/>
    </source>
</evidence>
<dbReference type="PROSITE" id="PS50006">
    <property type="entry name" value="FHA_DOMAIN"/>
    <property type="match status" value="1"/>
</dbReference>
<gene>
    <name evidence="4" type="ORF">BDD14_1751</name>
</gene>
<dbReference type="SMART" id="SM00240">
    <property type="entry name" value="FHA"/>
    <property type="match status" value="1"/>
</dbReference>
<dbReference type="CDD" id="cd00060">
    <property type="entry name" value="FHA"/>
    <property type="match status" value="1"/>
</dbReference>
<dbReference type="InterPro" id="IPR008984">
    <property type="entry name" value="SMAD_FHA_dom_sf"/>
</dbReference>
<name>A0A4Q7YTR8_9BACT</name>
<evidence type="ECO:0000313" key="5">
    <source>
        <dbReference type="Proteomes" id="UP000292958"/>
    </source>
</evidence>
<dbReference type="EMBL" id="SHKW01000001">
    <property type="protein sequence ID" value="RZU40305.1"/>
    <property type="molecule type" value="Genomic_DNA"/>
</dbReference>
<dbReference type="Gene3D" id="2.60.120.560">
    <property type="entry name" value="Exo-inulinase, domain 1"/>
    <property type="match status" value="2"/>
</dbReference>
<feature type="signal peptide" evidence="2">
    <location>
        <begin position="1"/>
        <end position="32"/>
    </location>
</feature>
<dbReference type="AlphaFoldDB" id="A0A4Q7YTR8"/>
<reference evidence="4 5" key="1">
    <citation type="submission" date="2019-02" db="EMBL/GenBank/DDBJ databases">
        <title>Genomic Encyclopedia of Archaeal and Bacterial Type Strains, Phase II (KMG-II): from individual species to whole genera.</title>
        <authorList>
            <person name="Goeker M."/>
        </authorList>
    </citation>
    <scope>NUCLEOTIDE SEQUENCE [LARGE SCALE GENOMIC DNA]</scope>
    <source>
        <strain evidence="4 5">DSM 18101</strain>
    </source>
</reference>
<keyword evidence="1" id="KW-0472">Membrane</keyword>
<proteinExistence type="predicted"/>
<evidence type="ECO:0000256" key="1">
    <source>
        <dbReference type="SAM" id="Phobius"/>
    </source>
</evidence>
<dbReference type="Pfam" id="PF06439">
    <property type="entry name" value="3keto-disac_hyd"/>
    <property type="match status" value="2"/>
</dbReference>
<keyword evidence="1" id="KW-1133">Transmembrane helix</keyword>
<evidence type="ECO:0000259" key="3">
    <source>
        <dbReference type="PROSITE" id="PS50006"/>
    </source>
</evidence>
<dbReference type="Gene3D" id="2.60.200.20">
    <property type="match status" value="1"/>
</dbReference>
<dbReference type="InterPro" id="IPR000253">
    <property type="entry name" value="FHA_dom"/>
</dbReference>
<dbReference type="InterPro" id="IPR010496">
    <property type="entry name" value="AL/BT2_dom"/>
</dbReference>
<sequence length="718" mass="77321">MTSPRMPRPRHNGRALAAAALSLLFLAPWMGASEPAGPLPTDEASQGWIRLFDGTSRSGWSSNGDWQIAGNALVSDSAEQSRLRMTASFSDFDLKFEARMTGGPATLLLRADPQSKPAQPGYTMSLSDGTMEGISGAEPASTPATRAWNTYEVKAEGTHLLATLNGKMTADGKNTKNRVGYFEFAAPRGTKLEVRSIQLKPLGLDRLYNGSNLDGWRAVAAPAPEKKSKLKLPIPGLSGKPKPSRNVRWSGSGGIHGEGGEGLLESTTAYDDFVLQFTAKTSAIDGDGHTATEIFFRGTPGQFDSGYAISTDTATARQLEDGKSFGVGGLVRLEKARASSIAAGQPFTGTVIARAHRITVWINGTLVTDYYDSRPEGAYHSAAGPLGFRIQSDKAKLDLLDVQIAALPKGPAPPPPPAPVLEIPGTTPITPAAAPPAAIPVPTVLGPSPEDKANQEQIRRLTMDALSASTPEEAVRINKQILFLDPGDMPAQQRLDKAQGQIDAANAQREHGMAEQQASTTRLQENIARRDALVRQTQDALLQGSLNQARDRLNDAQRLGASGPAVDRLQALIRSRLRDRLLLRAGLGGGGLLVLVGLPVFFWRRRGRTVIAYLIALDGVDKGKRYLLNQEVTHIGGVAMDGGRKNEVLVRDPDRQVSRFHCEVHKRDRNCYLIDLDSSNGTSLRNHPLQPGVAARLRDGDRFTLARAAAFELHLERQ</sequence>
<dbReference type="GO" id="GO:0016787">
    <property type="term" value="F:hydrolase activity"/>
    <property type="evidence" value="ECO:0007669"/>
    <property type="project" value="InterPro"/>
</dbReference>